<dbReference type="InterPro" id="IPR058248">
    <property type="entry name" value="Lxx211020-like"/>
</dbReference>
<dbReference type="PANTHER" id="PTHR36302:SF1">
    <property type="entry name" value="COPPER CHAPERONE PCU(A)C"/>
    <property type="match status" value="1"/>
</dbReference>
<organism evidence="2 3">
    <name type="scientific">Ramlibacter monticola</name>
    <dbReference type="NCBI Taxonomy" id="1926872"/>
    <lineage>
        <taxon>Bacteria</taxon>
        <taxon>Pseudomonadati</taxon>
        <taxon>Pseudomonadota</taxon>
        <taxon>Betaproteobacteria</taxon>
        <taxon>Burkholderiales</taxon>
        <taxon>Comamonadaceae</taxon>
        <taxon>Ramlibacter</taxon>
    </lineage>
</organism>
<reference evidence="2 3" key="1">
    <citation type="journal article" date="2017" name="Int. J. Syst. Evol. Microbiol.">
        <title>Ramlibacter monticola sp. nov., isolated from forest soil.</title>
        <authorList>
            <person name="Chaudhary D.K."/>
            <person name="Kim J."/>
        </authorList>
    </citation>
    <scope>NUCLEOTIDE SEQUENCE [LARGE SCALE GENOMIC DNA]</scope>
    <source>
        <strain evidence="2 3">KACC 19175</strain>
    </source>
</reference>
<comment type="caution">
    <text evidence="2">The sequence shown here is derived from an EMBL/GenBank/DDBJ whole genome shotgun (WGS) entry which is preliminary data.</text>
</comment>
<dbReference type="AlphaFoldDB" id="A0A937CWK1"/>
<accession>A0A937CWK1</accession>
<dbReference type="Gene3D" id="2.60.40.1890">
    <property type="entry name" value="PCu(A)C copper chaperone"/>
    <property type="match status" value="1"/>
</dbReference>
<keyword evidence="1" id="KW-0732">Signal</keyword>
<dbReference type="RefSeq" id="WP_201677450.1">
    <property type="nucleotide sequence ID" value="NZ_JAEQNE010000009.1"/>
</dbReference>
<dbReference type="EMBL" id="JAEQNE010000009">
    <property type="protein sequence ID" value="MBL0394788.1"/>
    <property type="molecule type" value="Genomic_DNA"/>
</dbReference>
<name>A0A937CWK1_9BURK</name>
<protein>
    <submittedName>
        <fullName evidence="2">Copper chaperone PCu(A)C</fullName>
    </submittedName>
</protein>
<keyword evidence="3" id="KW-1185">Reference proteome</keyword>
<dbReference type="SUPFAM" id="SSF110087">
    <property type="entry name" value="DR1885-like metal-binding protein"/>
    <property type="match status" value="1"/>
</dbReference>
<dbReference type="Proteomes" id="UP000599109">
    <property type="component" value="Unassembled WGS sequence"/>
</dbReference>
<dbReference type="PANTHER" id="PTHR36302">
    <property type="entry name" value="BLR7088 PROTEIN"/>
    <property type="match status" value="1"/>
</dbReference>
<dbReference type="InterPro" id="IPR036182">
    <property type="entry name" value="PCuAC_sf"/>
</dbReference>
<proteinExistence type="predicted"/>
<evidence type="ECO:0000313" key="3">
    <source>
        <dbReference type="Proteomes" id="UP000599109"/>
    </source>
</evidence>
<gene>
    <name evidence="2" type="ORF">JJ685_26855</name>
</gene>
<dbReference type="InterPro" id="IPR007410">
    <property type="entry name" value="LpqE-like"/>
</dbReference>
<evidence type="ECO:0000313" key="2">
    <source>
        <dbReference type="EMBL" id="MBL0394788.1"/>
    </source>
</evidence>
<sequence>MKKLLASLLLAVPVAVLAESGVPVKVEGAWARTIVPGQQSSGAYMTLTGSEPLTLLGAETPAAGIVEIHQMKMEGDIMKMRAADTLPLAAGQPLQLAPGGYHFMLMDLKNPFKAGSQIPFTLRFRDAKGKLRTLPLRVPVQAAPPRESRQ</sequence>
<evidence type="ECO:0000256" key="1">
    <source>
        <dbReference type="SAM" id="SignalP"/>
    </source>
</evidence>
<dbReference type="Pfam" id="PF04314">
    <property type="entry name" value="PCuAC"/>
    <property type="match status" value="1"/>
</dbReference>
<feature type="chain" id="PRO_5038105732" evidence="1">
    <location>
        <begin position="19"/>
        <end position="150"/>
    </location>
</feature>
<feature type="signal peptide" evidence="1">
    <location>
        <begin position="1"/>
        <end position="18"/>
    </location>
</feature>